<sequence length="71" mass="8340">ISYNPETLAKVVRVSRMSRYLWIGGAILHHCKYTWNDRQDARICFRIDCTFIYGDWIDNVVGCIAVFLPEE</sequence>
<keyword evidence="2" id="KW-1185">Reference proteome</keyword>
<dbReference type="Proteomes" id="UP000823775">
    <property type="component" value="Unassembled WGS sequence"/>
</dbReference>
<feature type="non-terminal residue" evidence="1">
    <location>
        <position position="71"/>
    </location>
</feature>
<protein>
    <submittedName>
        <fullName evidence="1">Uncharacterized protein</fullName>
    </submittedName>
</protein>
<feature type="non-terminal residue" evidence="1">
    <location>
        <position position="1"/>
    </location>
</feature>
<reference evidence="1 2" key="1">
    <citation type="journal article" date="2021" name="BMC Genomics">
        <title>Datura genome reveals duplications of psychoactive alkaloid biosynthetic genes and high mutation rate following tissue culture.</title>
        <authorList>
            <person name="Rajewski A."/>
            <person name="Carter-House D."/>
            <person name="Stajich J."/>
            <person name="Litt A."/>
        </authorList>
    </citation>
    <scope>NUCLEOTIDE SEQUENCE [LARGE SCALE GENOMIC DNA]</scope>
    <source>
        <strain evidence="1">AR-01</strain>
    </source>
</reference>
<evidence type="ECO:0000313" key="1">
    <source>
        <dbReference type="EMBL" id="MCE5166957.1"/>
    </source>
</evidence>
<comment type="caution">
    <text evidence="1">The sequence shown here is derived from an EMBL/GenBank/DDBJ whole genome shotgun (WGS) entry which is preliminary data.</text>
</comment>
<dbReference type="EMBL" id="JACEIK010039241">
    <property type="protein sequence ID" value="MCE5166957.1"/>
    <property type="molecule type" value="Genomic_DNA"/>
</dbReference>
<evidence type="ECO:0000313" key="2">
    <source>
        <dbReference type="Proteomes" id="UP000823775"/>
    </source>
</evidence>
<name>A0ABS8Y950_DATST</name>
<organism evidence="1 2">
    <name type="scientific">Datura stramonium</name>
    <name type="common">Jimsonweed</name>
    <name type="synonym">Common thornapple</name>
    <dbReference type="NCBI Taxonomy" id="4076"/>
    <lineage>
        <taxon>Eukaryota</taxon>
        <taxon>Viridiplantae</taxon>
        <taxon>Streptophyta</taxon>
        <taxon>Embryophyta</taxon>
        <taxon>Tracheophyta</taxon>
        <taxon>Spermatophyta</taxon>
        <taxon>Magnoliopsida</taxon>
        <taxon>eudicotyledons</taxon>
        <taxon>Gunneridae</taxon>
        <taxon>Pentapetalae</taxon>
        <taxon>asterids</taxon>
        <taxon>lamiids</taxon>
        <taxon>Solanales</taxon>
        <taxon>Solanaceae</taxon>
        <taxon>Solanoideae</taxon>
        <taxon>Datureae</taxon>
        <taxon>Datura</taxon>
    </lineage>
</organism>
<gene>
    <name evidence="1" type="ORF">HAX54_031148</name>
</gene>
<accession>A0ABS8Y950</accession>
<proteinExistence type="predicted"/>